<organism evidence="6 7">
    <name type="scientific">Monoglobus pectinilyticus</name>
    <dbReference type="NCBI Taxonomy" id="1981510"/>
    <lineage>
        <taxon>Bacteria</taxon>
        <taxon>Bacillati</taxon>
        <taxon>Bacillota</taxon>
        <taxon>Clostridia</taxon>
        <taxon>Monoglobales</taxon>
        <taxon>Monoglobaceae</taxon>
        <taxon>Monoglobus</taxon>
    </lineage>
</organism>
<dbReference type="RefSeq" id="WP_158648935.1">
    <property type="nucleotide sequence ID" value="NZ_CP020991.1"/>
</dbReference>
<dbReference type="InterPro" id="IPR022790">
    <property type="entry name" value="GH26_dom"/>
</dbReference>
<feature type="domain" description="GH26" evidence="5">
    <location>
        <begin position="45"/>
        <end position="362"/>
    </location>
</feature>
<evidence type="ECO:0000313" key="6">
    <source>
        <dbReference type="EMBL" id="AUO19576.1"/>
    </source>
</evidence>
<evidence type="ECO:0000256" key="1">
    <source>
        <dbReference type="ARBA" id="ARBA00007754"/>
    </source>
</evidence>
<dbReference type="AlphaFoldDB" id="A0A2K9P2W9"/>
<dbReference type="InterPro" id="IPR013783">
    <property type="entry name" value="Ig-like_fold"/>
</dbReference>
<evidence type="ECO:0000259" key="5">
    <source>
        <dbReference type="PROSITE" id="PS51764"/>
    </source>
</evidence>
<dbReference type="Pfam" id="PF07833">
    <property type="entry name" value="Cu_amine_oxidN1"/>
    <property type="match status" value="1"/>
</dbReference>
<comment type="similarity">
    <text evidence="1 4">Belongs to the glycosyl hydrolase 26 family.</text>
</comment>
<evidence type="ECO:0000256" key="3">
    <source>
        <dbReference type="ARBA" id="ARBA00023295"/>
    </source>
</evidence>
<evidence type="ECO:0000313" key="7">
    <source>
        <dbReference type="Proteomes" id="UP000235589"/>
    </source>
</evidence>
<evidence type="ECO:0000256" key="4">
    <source>
        <dbReference type="PROSITE-ProRule" id="PRU01100"/>
    </source>
</evidence>
<dbReference type="GO" id="GO:0016985">
    <property type="term" value="F:mannan endo-1,4-beta-mannosidase activity"/>
    <property type="evidence" value="ECO:0007669"/>
    <property type="project" value="InterPro"/>
</dbReference>
<dbReference type="KEGG" id="mpec:B9O19_01415"/>
<dbReference type="Proteomes" id="UP000235589">
    <property type="component" value="Chromosome"/>
</dbReference>
<protein>
    <submittedName>
        <fullName evidence="6">Copper amine oxidase-like domain-containing protein</fullName>
    </submittedName>
</protein>
<keyword evidence="7" id="KW-1185">Reference proteome</keyword>
<dbReference type="GeneID" id="98062815"/>
<dbReference type="Pfam" id="PF17957">
    <property type="entry name" value="Big_7"/>
    <property type="match status" value="1"/>
</dbReference>
<feature type="active site" description="Proton donor" evidence="4">
    <location>
        <position position="166"/>
    </location>
</feature>
<dbReference type="InterPro" id="IPR036582">
    <property type="entry name" value="Mao_N_sf"/>
</dbReference>
<dbReference type="SUPFAM" id="SSF51445">
    <property type="entry name" value="(Trans)glycosidases"/>
    <property type="match status" value="1"/>
</dbReference>
<feature type="active site" description="Nucleophile" evidence="4">
    <location>
        <position position="282"/>
    </location>
</feature>
<dbReference type="InterPro" id="IPR000805">
    <property type="entry name" value="Glyco_hydro_26"/>
</dbReference>
<dbReference type="GO" id="GO:0006080">
    <property type="term" value="P:substituted mannan metabolic process"/>
    <property type="evidence" value="ECO:0007669"/>
    <property type="project" value="InterPro"/>
</dbReference>
<name>A0A2K9P2W9_9FIRM</name>
<dbReference type="Gene3D" id="3.30.457.10">
    <property type="entry name" value="Copper amine oxidase-like, N-terminal domain"/>
    <property type="match status" value="1"/>
</dbReference>
<gene>
    <name evidence="6" type="ORF">B9O19_01415</name>
</gene>
<evidence type="ECO:0000256" key="2">
    <source>
        <dbReference type="ARBA" id="ARBA00022801"/>
    </source>
</evidence>
<dbReference type="SUPFAM" id="SSF55383">
    <property type="entry name" value="Copper amine oxidase, domain N"/>
    <property type="match status" value="2"/>
</dbReference>
<accession>A0A2K9P2W9</accession>
<dbReference type="EMBL" id="CP020991">
    <property type="protein sequence ID" value="AUO19576.1"/>
    <property type="molecule type" value="Genomic_DNA"/>
</dbReference>
<dbReference type="Pfam" id="PF02156">
    <property type="entry name" value="Glyco_hydro_26"/>
    <property type="match status" value="1"/>
</dbReference>
<keyword evidence="3 4" id="KW-0326">Glycosidase</keyword>
<proteinExistence type="inferred from homology"/>
<sequence length="582" mass="66590">MKKTLNFLRRSLGISLFLLFIIPFCTPVQCESIMDETVSRMGKLCETPDFRIYYEAKTENRCFYGAKFEPGSGVYHGTPHDVSYSSIPNTIDTEYFWFDSTLTNDVCERAEISEYAERSGKFRLYNWNCALKDEVIEPADYENYIKNTVDNIASDGNDSLLVFGKEFNINDNFTHPESFIKLFRYVADYAHTKDNIAVVWAPNNVGSVDLRLIDFYPGDEYTDWIGMSLYVMPYFQGSKAQTTWSNSVSFVAGDYSNAVIGAKVITDFMETYNIKKPVVITEGGVGYGEMPGREDYINGFEYVDWAAQQLRKFYYEIPRVFPQIKINVSFNHNVDLDFYRYNMSDSPELYSIVNSAVSTPPYIQGYPGFSPVEYPEMHDIEVKDSLKLSAYAYEPKALYLNVKYLIDGVSLYETMYPPYEFTLDSSNLSEGTHTLTVEKYSSSQKLDSKDFKITYNSKDSNQTVNYPEVPVFINGEELISDQPAFIIHDRTMVPMRAIFETLGAEVIWDETNETVTAKKNGTEISLKINDNKMTKNGWEIELDAPAILLSDHTMLPLRAVSEAFGAAVTWDEQNRIVNIEFI</sequence>
<dbReference type="PANTHER" id="PTHR40079:SF4">
    <property type="entry name" value="GH26 DOMAIN-CONTAINING PROTEIN-RELATED"/>
    <property type="match status" value="1"/>
</dbReference>
<keyword evidence="2 4" id="KW-0378">Hydrolase</keyword>
<reference evidence="6 7" key="1">
    <citation type="submission" date="2017-04" db="EMBL/GenBank/DDBJ databases">
        <title>Monoglobus pectinilyticus 14 draft genome.</title>
        <authorList>
            <person name="Kim C."/>
            <person name="Rosendale D.I."/>
            <person name="Kelly W.J."/>
            <person name="Tannock G.W."/>
            <person name="Patchett M.L."/>
            <person name="Jordens J.Z."/>
        </authorList>
    </citation>
    <scope>NUCLEOTIDE SEQUENCE [LARGE SCALE GENOMIC DNA]</scope>
    <source>
        <strain evidence="6 7">14</strain>
    </source>
</reference>
<dbReference type="InterPro" id="IPR012854">
    <property type="entry name" value="Cu_amine_oxidase-like_N"/>
</dbReference>
<dbReference type="OrthoDB" id="9802773at2"/>
<dbReference type="InterPro" id="IPR017853">
    <property type="entry name" value="GH"/>
</dbReference>
<dbReference type="Gene3D" id="3.20.20.80">
    <property type="entry name" value="Glycosidases"/>
    <property type="match status" value="1"/>
</dbReference>
<dbReference type="PANTHER" id="PTHR40079">
    <property type="entry name" value="MANNAN ENDO-1,4-BETA-MANNOSIDASE E-RELATED"/>
    <property type="match status" value="1"/>
</dbReference>
<dbReference type="Gene3D" id="2.60.40.10">
    <property type="entry name" value="Immunoglobulins"/>
    <property type="match status" value="1"/>
</dbReference>
<dbReference type="PROSITE" id="PS51764">
    <property type="entry name" value="GH26"/>
    <property type="match status" value="1"/>
</dbReference>